<sequence>MINNEIYSLYIFQDNVEYENCREYLLSKFKTIKNLNFINIVNIVDIEVIKNIDGVNLDKLNYGYVTEYIDAEIDTKSYLNKLSFDKKLDIFMELCAAVNTLNIKGYIFDELNIKDINIVKGKDNEDTIKIKNLLEYEISKFRENNLLGVKSLPYPYNIEKLDDQSRQKDNIKDILYLFKHLFNDVELKQCFNENNSIDKILSFNKSPKITDFIKCINKKLNKNYSIFIFEALNKVNTDLDIIGMEDEIKKVESGFKDIIENKFKYKIVCFKGEQGNGKSTTLREIKRKICSKYISNKREKSYLIIDNLSSSNNLICTIRKIYSNSEKYLKDKYGVYLEKFIEMILEEKVINDENTLKIINRVCTFLHEYTLNNMLIIIIDDIEKTSEVFKLFFQYICLLRKKLENIMIIISTNEEDIDSEMIEYMKPIKCLPNYEEFTVNYFNNYNTSKMVKNMLNCHKSIDELCMKIYSETLGKPQFISKTIEELYKERIIYLSKEDGRWRSKIDVNNIVIPKGVEKILENKILNLNSEELEILERLSIFQMPLSETLIFSYVILDKKRKNIYYKLKKNRFLIDKISDSGVRVDFYNDLVKKIIYSKMPKEKSLTMHNDSCYFLEKILKNTQEYLDEYLNQLEKSNQKEKLIKYSLKCGKKFDDFGDTFKSIYYYKKALNYAEDSEKTKIAISIGKLNEKVGKDKEAYNYFNKANIEAVNNKEKKLQIYVLLRMIIITSKEYKPIDLTYPLKVVRKFLDDTNYSKGEAYYYYSLALVSKIERKKTLSVKYIEKVFNICKNSNITVGVYACAKLLLSSIFISEGKYNEAKKLLNESMDIFKVENNYAGLLTAKINCEVINKETGKNIDDILKSLIDIGKLSVKYKVYKKQVSSLIHIAKMNIEAFKYDKASENLLIALEIARENGLDKYILRICTMLCWVYCRLGKIKLASNYYELISDLKREIQVSELDMLTIKSTEALYNSIIYNFKYAIKELSVINEISNDYKGTEFSKIKSQYYQLCIINCKNEKDVKENFQLLKNELDELKNPVTKEGILIGSIVSILFLGYKEFAKELFFNIEKCPKEYDNQLGYIFLELYFLKDNDYNTVINNSLKIIKFSRNQEVRAIVYCSIAEKYKSKKYNELAINYYYESISIFIDLINSLPEKDKLQYANNSMFLFVYNKFIEILEENIGEKLNLKKLDYINNDFKINEFLDELKVSKLLLNKEFFEIIQEQYSNYYCNFESNIYEILSKFSNNIVKNLENLLKYIARVTLADKALLTIENNFGENEVICEYRIKNKKEISKYFLLKVNPNKEIIIISNDYDNKSKMNYDMLREGIQACMYIKFRNRRKFITNKDCINGNIILMSNNAINNINSNSEIIVKKLMPFVMFLLDQYKLMISSTLDKLTGVYNRKYLEKAFCDLIDDSYSKEREFSLIIFDIDDFKGVNDRYGHQTGDEVLIKLTKEVKNCLSKEDIFVRYGGEEFIILLPDKSEYEAYLFSEKIRNRVECAKILGEKRKVTISLGISVYLKHSSNSEDLIKMADQALYISKAQGKNKTTIWNENIDALSNNVNTSKGILPFKYNKDNNLVPLMKDILELLTNKSSKKDKMYKFLSKIIQITGSELATAFIVKNNKITSIYNEKFQDCKIDYREKFNMNLIEQVINNSEGFYLIDWDNSYVDKSFSIHDWKSLCIVPVIYNGKVIGIIYVSISVNTREYTQEDLSLINYLGQLMIPLFL</sequence>
<gene>
    <name evidence="2" type="ORF">FC774_08760</name>
</gene>
<dbReference type="FunFam" id="3.30.70.270:FF:000001">
    <property type="entry name" value="Diguanylate cyclase domain protein"/>
    <property type="match status" value="1"/>
</dbReference>
<dbReference type="SUPFAM" id="SSF55073">
    <property type="entry name" value="Nucleotide cyclase"/>
    <property type="match status" value="1"/>
</dbReference>
<dbReference type="PANTHER" id="PTHR45138:SF9">
    <property type="entry name" value="DIGUANYLATE CYCLASE DGCM-RELATED"/>
    <property type="match status" value="1"/>
</dbReference>
<dbReference type="InterPro" id="IPR019734">
    <property type="entry name" value="TPR_rpt"/>
</dbReference>
<dbReference type="InterPro" id="IPR029016">
    <property type="entry name" value="GAF-like_dom_sf"/>
</dbReference>
<dbReference type="SUPFAM" id="SSF55781">
    <property type="entry name" value="GAF domain-like"/>
    <property type="match status" value="1"/>
</dbReference>
<dbReference type="PROSITE" id="PS50887">
    <property type="entry name" value="GGDEF"/>
    <property type="match status" value="1"/>
</dbReference>
<dbReference type="Gene3D" id="3.30.70.270">
    <property type="match status" value="1"/>
</dbReference>
<dbReference type="InterPro" id="IPR011990">
    <property type="entry name" value="TPR-like_helical_dom_sf"/>
</dbReference>
<dbReference type="SMART" id="SM00028">
    <property type="entry name" value="TPR"/>
    <property type="match status" value="7"/>
</dbReference>
<dbReference type="InterPro" id="IPR027417">
    <property type="entry name" value="P-loop_NTPase"/>
</dbReference>
<dbReference type="NCBIfam" id="TIGR00254">
    <property type="entry name" value="GGDEF"/>
    <property type="match status" value="1"/>
</dbReference>
<dbReference type="Pfam" id="PF00990">
    <property type="entry name" value="GGDEF"/>
    <property type="match status" value="1"/>
</dbReference>
<evidence type="ECO:0000313" key="3">
    <source>
        <dbReference type="Proteomes" id="UP000476820"/>
    </source>
</evidence>
<dbReference type="SUPFAM" id="SSF52540">
    <property type="entry name" value="P-loop containing nucleoside triphosphate hydrolases"/>
    <property type="match status" value="1"/>
</dbReference>
<dbReference type="Gene3D" id="1.25.40.10">
    <property type="entry name" value="Tetratricopeptide repeat domain"/>
    <property type="match status" value="2"/>
</dbReference>
<dbReference type="Proteomes" id="UP000476820">
    <property type="component" value="Unassembled WGS sequence"/>
</dbReference>
<protein>
    <submittedName>
        <fullName evidence="2">Diguanylate cyclase</fullName>
    </submittedName>
</protein>
<dbReference type="InterPro" id="IPR029787">
    <property type="entry name" value="Nucleotide_cyclase"/>
</dbReference>
<dbReference type="InterPro" id="IPR043128">
    <property type="entry name" value="Rev_trsase/Diguanyl_cyclase"/>
</dbReference>
<organism evidence="2 3">
    <name type="scientific">Clostridium botulinum</name>
    <dbReference type="NCBI Taxonomy" id="1491"/>
    <lineage>
        <taxon>Bacteria</taxon>
        <taxon>Bacillati</taxon>
        <taxon>Bacillota</taxon>
        <taxon>Clostridia</taxon>
        <taxon>Eubacteriales</taxon>
        <taxon>Clostridiaceae</taxon>
        <taxon>Clostridium</taxon>
    </lineage>
</organism>
<evidence type="ECO:0000259" key="1">
    <source>
        <dbReference type="PROSITE" id="PS50887"/>
    </source>
</evidence>
<name>A0A0M1LCP1_CLOBO</name>
<dbReference type="CDD" id="cd01949">
    <property type="entry name" value="GGDEF"/>
    <property type="match status" value="1"/>
</dbReference>
<feature type="domain" description="GGDEF" evidence="1">
    <location>
        <begin position="1422"/>
        <end position="1553"/>
    </location>
</feature>
<dbReference type="OrthoDB" id="9805474at2"/>
<accession>A0A0M1LCP1</accession>
<dbReference type="InterPro" id="IPR000160">
    <property type="entry name" value="GGDEF_dom"/>
</dbReference>
<dbReference type="Gene3D" id="3.30.450.40">
    <property type="match status" value="1"/>
</dbReference>
<comment type="caution">
    <text evidence="2">The sequence shown here is derived from an EMBL/GenBank/DDBJ whole genome shotgun (WGS) entry which is preliminary data.</text>
</comment>
<reference evidence="2 3" key="1">
    <citation type="submission" date="2019-04" db="EMBL/GenBank/DDBJ databases">
        <title>Genome sequencing of Clostridium botulinum Groups I-IV and Clostridium butyricum.</title>
        <authorList>
            <person name="Brunt J."/>
            <person name="Van Vliet A.H.M."/>
            <person name="Stringer S.C."/>
            <person name="Carter A.T."/>
            <person name="Peck M.W."/>
        </authorList>
    </citation>
    <scope>NUCLEOTIDE SEQUENCE [LARGE SCALE GENOMIC DNA]</scope>
    <source>
        <strain evidence="2 3">1605</strain>
    </source>
</reference>
<proteinExistence type="predicted"/>
<dbReference type="GO" id="GO:0052621">
    <property type="term" value="F:diguanylate cyclase activity"/>
    <property type="evidence" value="ECO:0007669"/>
    <property type="project" value="TreeGrafter"/>
</dbReference>
<dbReference type="EMBL" id="SWOV01000019">
    <property type="protein sequence ID" value="NFF87955.1"/>
    <property type="molecule type" value="Genomic_DNA"/>
</dbReference>
<dbReference type="InterPro" id="IPR050469">
    <property type="entry name" value="Diguanylate_Cyclase"/>
</dbReference>
<dbReference type="SUPFAM" id="SSF48452">
    <property type="entry name" value="TPR-like"/>
    <property type="match status" value="1"/>
</dbReference>
<dbReference type="PANTHER" id="PTHR45138">
    <property type="entry name" value="REGULATORY COMPONENTS OF SENSORY TRANSDUCTION SYSTEM"/>
    <property type="match status" value="1"/>
</dbReference>
<evidence type="ECO:0000313" key="2">
    <source>
        <dbReference type="EMBL" id="NFF87955.1"/>
    </source>
</evidence>
<dbReference type="SMART" id="SM00267">
    <property type="entry name" value="GGDEF"/>
    <property type="match status" value="1"/>
</dbReference>